<dbReference type="Pfam" id="PF01814">
    <property type="entry name" value="Hemerythrin"/>
    <property type="match status" value="1"/>
</dbReference>
<keyword evidence="3" id="KW-1185">Reference proteome</keyword>
<dbReference type="AlphaFoldDB" id="A0A2J6Q5I4"/>
<dbReference type="EMBL" id="KZ613481">
    <property type="protein sequence ID" value="PMD21444.1"/>
    <property type="molecule type" value="Genomic_DNA"/>
</dbReference>
<evidence type="ECO:0000259" key="1">
    <source>
        <dbReference type="Pfam" id="PF01814"/>
    </source>
</evidence>
<dbReference type="PANTHER" id="PTHR38048">
    <property type="entry name" value="EXPRESSED PROTEIN"/>
    <property type="match status" value="1"/>
</dbReference>
<dbReference type="CDD" id="cd12108">
    <property type="entry name" value="Hr-like"/>
    <property type="match status" value="1"/>
</dbReference>
<dbReference type="PANTHER" id="PTHR38048:SF2">
    <property type="entry name" value="HEMERYTHRIN-LIKE DOMAIN-CONTAINING PROTEIN"/>
    <property type="match status" value="1"/>
</dbReference>
<gene>
    <name evidence="2" type="ORF">NA56DRAFT_127029</name>
</gene>
<protein>
    <recommendedName>
        <fullName evidence="1">Hemerythrin-like domain-containing protein</fullName>
    </recommendedName>
</protein>
<dbReference type="Gene3D" id="1.20.120.520">
    <property type="entry name" value="nmb1532 protein domain like"/>
    <property type="match status" value="1"/>
</dbReference>
<dbReference type="InterPro" id="IPR012312">
    <property type="entry name" value="Hemerythrin-like"/>
</dbReference>
<dbReference type="InterPro" id="IPR053206">
    <property type="entry name" value="Dimeric_xanthone_biosynth"/>
</dbReference>
<sequence length="261" mass="30320">MGQKPTQITKQWADGPFKLIESPRKRLGITDLKKESGAIFAATDMCLAHNMMIRMLNCIYLQAPHVKLEKDIADFATFMHAFLVMLHEHHGNEEKMYFPWLEELNGEVKDLMNKNVEQHHGFAASLQAFEDYVAALREGKAEYDSAKVISLIDVLAPTLVEHLHEEIPTFEALDKLEIDWPVWMKKVHKAAVDGAEMEFEIPIALTNIDSTFEHPYHVKTWPPFPWYAAVIFRWFYVPKHKGAWRFSCCDWYGKPKELEFV</sequence>
<accession>A0A2J6Q5I4</accession>
<reference evidence="2 3" key="1">
    <citation type="submission" date="2016-05" db="EMBL/GenBank/DDBJ databases">
        <title>A degradative enzymes factory behind the ericoid mycorrhizal symbiosis.</title>
        <authorList>
            <consortium name="DOE Joint Genome Institute"/>
            <person name="Martino E."/>
            <person name="Morin E."/>
            <person name="Grelet G."/>
            <person name="Kuo A."/>
            <person name="Kohler A."/>
            <person name="Daghino S."/>
            <person name="Barry K."/>
            <person name="Choi C."/>
            <person name="Cichocki N."/>
            <person name="Clum A."/>
            <person name="Copeland A."/>
            <person name="Hainaut M."/>
            <person name="Haridas S."/>
            <person name="Labutti K."/>
            <person name="Lindquist E."/>
            <person name="Lipzen A."/>
            <person name="Khouja H.-R."/>
            <person name="Murat C."/>
            <person name="Ohm R."/>
            <person name="Olson A."/>
            <person name="Spatafora J."/>
            <person name="Veneault-Fourrey C."/>
            <person name="Henrissat B."/>
            <person name="Grigoriev I."/>
            <person name="Martin F."/>
            <person name="Perotto S."/>
        </authorList>
    </citation>
    <scope>NUCLEOTIDE SEQUENCE [LARGE SCALE GENOMIC DNA]</scope>
    <source>
        <strain evidence="2 3">UAMH 7357</strain>
    </source>
</reference>
<proteinExistence type="predicted"/>
<organism evidence="2 3">
    <name type="scientific">Hyaloscypha hepaticicola</name>
    <dbReference type="NCBI Taxonomy" id="2082293"/>
    <lineage>
        <taxon>Eukaryota</taxon>
        <taxon>Fungi</taxon>
        <taxon>Dikarya</taxon>
        <taxon>Ascomycota</taxon>
        <taxon>Pezizomycotina</taxon>
        <taxon>Leotiomycetes</taxon>
        <taxon>Helotiales</taxon>
        <taxon>Hyaloscyphaceae</taxon>
        <taxon>Hyaloscypha</taxon>
    </lineage>
</organism>
<dbReference type="Proteomes" id="UP000235672">
    <property type="component" value="Unassembled WGS sequence"/>
</dbReference>
<dbReference type="OrthoDB" id="58416at2759"/>
<evidence type="ECO:0000313" key="2">
    <source>
        <dbReference type="EMBL" id="PMD21444.1"/>
    </source>
</evidence>
<feature type="domain" description="Hemerythrin-like" evidence="1">
    <location>
        <begin position="48"/>
        <end position="166"/>
    </location>
</feature>
<name>A0A2J6Q5I4_9HELO</name>
<evidence type="ECO:0000313" key="3">
    <source>
        <dbReference type="Proteomes" id="UP000235672"/>
    </source>
</evidence>